<name>A0ABR3XHG1_9PEZI</name>
<dbReference type="EMBL" id="JAWRVE010000019">
    <property type="protein sequence ID" value="KAL1875406.1"/>
    <property type="molecule type" value="Genomic_DNA"/>
</dbReference>
<evidence type="ECO:0000313" key="2">
    <source>
        <dbReference type="EMBL" id="KAL1875406.1"/>
    </source>
</evidence>
<evidence type="ECO:0000313" key="3">
    <source>
        <dbReference type="Proteomes" id="UP001583177"/>
    </source>
</evidence>
<evidence type="ECO:0000256" key="1">
    <source>
        <dbReference type="SAM" id="MobiDB-lite"/>
    </source>
</evidence>
<proteinExistence type="predicted"/>
<sequence length="165" mass="18356">MEGLDPNRNTRYEFTNAALTRPTPGGADPDPRWSELNDTLKSLMEKLINHDAMRENAQQPYMTPAANKNQVYFVWDFVGRTLAMMYAVPPQLQASSQWSPAAEKIWSTEVVGRSALVACLISGETGGDPMMQIMRQSALPSQGEPQPEFGPEINQLANRLGNMRT</sequence>
<feature type="region of interest" description="Disordered" evidence="1">
    <location>
        <begin position="1"/>
        <end position="30"/>
    </location>
</feature>
<accession>A0ABR3XHG1</accession>
<gene>
    <name evidence="2" type="ORF">Daus18300_003145</name>
</gene>
<dbReference type="Proteomes" id="UP001583177">
    <property type="component" value="Unassembled WGS sequence"/>
</dbReference>
<organism evidence="2 3">
    <name type="scientific">Diaporthe australafricana</name>
    <dbReference type="NCBI Taxonomy" id="127596"/>
    <lineage>
        <taxon>Eukaryota</taxon>
        <taxon>Fungi</taxon>
        <taxon>Dikarya</taxon>
        <taxon>Ascomycota</taxon>
        <taxon>Pezizomycotina</taxon>
        <taxon>Sordariomycetes</taxon>
        <taxon>Sordariomycetidae</taxon>
        <taxon>Diaporthales</taxon>
        <taxon>Diaporthaceae</taxon>
        <taxon>Diaporthe</taxon>
    </lineage>
</organism>
<reference evidence="2 3" key="1">
    <citation type="journal article" date="2024" name="IMA Fungus">
        <title>IMA Genome - F19 : A genome assembly and annotation guide to empower mycologists, including annotated draft genome sequences of Ceratocystis pirilliformis, Diaporthe australafricana, Fusarium ophioides, Paecilomyces lecythidis, and Sporothrix stenoceras.</title>
        <authorList>
            <person name="Aylward J."/>
            <person name="Wilson A.M."/>
            <person name="Visagie C.M."/>
            <person name="Spraker J."/>
            <person name="Barnes I."/>
            <person name="Buitendag C."/>
            <person name="Ceriani C."/>
            <person name="Del Mar Angel L."/>
            <person name="du Plessis D."/>
            <person name="Fuchs T."/>
            <person name="Gasser K."/>
            <person name="Kramer D."/>
            <person name="Li W."/>
            <person name="Munsamy K."/>
            <person name="Piso A."/>
            <person name="Price J.L."/>
            <person name="Sonnekus B."/>
            <person name="Thomas C."/>
            <person name="van der Nest A."/>
            <person name="van Dijk A."/>
            <person name="van Heerden A."/>
            <person name="van Vuuren N."/>
            <person name="Yilmaz N."/>
            <person name="Duong T.A."/>
            <person name="van der Merwe N.A."/>
            <person name="Wingfield M.J."/>
            <person name="Wingfield B.D."/>
        </authorList>
    </citation>
    <scope>NUCLEOTIDE SEQUENCE [LARGE SCALE GENOMIC DNA]</scope>
    <source>
        <strain evidence="2 3">CMW 18300</strain>
    </source>
</reference>
<comment type="caution">
    <text evidence="2">The sequence shown here is derived from an EMBL/GenBank/DDBJ whole genome shotgun (WGS) entry which is preliminary data.</text>
</comment>
<protein>
    <submittedName>
        <fullName evidence="2">Uncharacterized protein</fullName>
    </submittedName>
</protein>
<keyword evidence="3" id="KW-1185">Reference proteome</keyword>